<dbReference type="Gene3D" id="2.60.40.290">
    <property type="match status" value="1"/>
</dbReference>
<dbReference type="CDD" id="cd02847">
    <property type="entry name" value="E_set_Chitobiase_C"/>
    <property type="match status" value="1"/>
</dbReference>
<evidence type="ECO:0000256" key="4">
    <source>
        <dbReference type="ARBA" id="ARBA00022801"/>
    </source>
</evidence>
<keyword evidence="5" id="KW-0326">Glycosidase</keyword>
<dbReference type="RefSeq" id="WP_162218596.1">
    <property type="nucleotide sequence ID" value="NZ_JAAEHK010000010.1"/>
</dbReference>
<comment type="caution">
    <text evidence="11">The sequence shown here is derived from an EMBL/GenBank/DDBJ whole genome shotgun (WGS) entry which is preliminary data.</text>
</comment>
<dbReference type="SUPFAM" id="SSF55545">
    <property type="entry name" value="beta-N-acetylhexosaminidase-like domain"/>
    <property type="match status" value="1"/>
</dbReference>
<dbReference type="GO" id="GO:0016020">
    <property type="term" value="C:membrane"/>
    <property type="evidence" value="ECO:0007669"/>
    <property type="project" value="TreeGrafter"/>
</dbReference>
<dbReference type="SUPFAM" id="SSF51445">
    <property type="entry name" value="(Trans)glycosidases"/>
    <property type="match status" value="1"/>
</dbReference>
<name>A0A7C9P3E8_9GAMM</name>
<keyword evidence="4 11" id="KW-0378">Hydrolase</keyword>
<dbReference type="EC" id="3.2.1.52" evidence="3"/>
<dbReference type="PANTHER" id="PTHR22600">
    <property type="entry name" value="BETA-HEXOSAMINIDASE"/>
    <property type="match status" value="1"/>
</dbReference>
<dbReference type="InterPro" id="IPR029018">
    <property type="entry name" value="Hex-like_dom2"/>
</dbReference>
<dbReference type="Gene3D" id="2.60.40.10">
    <property type="entry name" value="Immunoglobulins"/>
    <property type="match status" value="1"/>
</dbReference>
<comment type="similarity">
    <text evidence="2">Belongs to the glycosyl hydrolase 20 family.</text>
</comment>
<dbReference type="AlphaFoldDB" id="A0A7C9P3E8"/>
<dbReference type="Pfam" id="PF03173">
    <property type="entry name" value="CHB_HEX"/>
    <property type="match status" value="1"/>
</dbReference>
<evidence type="ECO:0000259" key="10">
    <source>
        <dbReference type="SMART" id="SM01081"/>
    </source>
</evidence>
<dbReference type="SUPFAM" id="SSF49384">
    <property type="entry name" value="Carbohydrate-binding domain"/>
    <property type="match status" value="1"/>
</dbReference>
<dbReference type="Pfam" id="PF03174">
    <property type="entry name" value="CHB_HEX_C"/>
    <property type="match status" value="1"/>
</dbReference>
<feature type="signal peptide" evidence="9">
    <location>
        <begin position="1"/>
        <end position="25"/>
    </location>
</feature>
<dbReference type="CDD" id="cd06569">
    <property type="entry name" value="GH20_Sm-chitobiase-like"/>
    <property type="match status" value="1"/>
</dbReference>
<dbReference type="Pfam" id="PF00728">
    <property type="entry name" value="Glyco_hydro_20"/>
    <property type="match status" value="1"/>
</dbReference>
<dbReference type="GO" id="GO:0004563">
    <property type="term" value="F:beta-N-acetylhexosaminidase activity"/>
    <property type="evidence" value="ECO:0007669"/>
    <property type="project" value="UniProtKB-EC"/>
</dbReference>
<evidence type="ECO:0000256" key="3">
    <source>
        <dbReference type="ARBA" id="ARBA00012663"/>
    </source>
</evidence>
<evidence type="ECO:0000256" key="2">
    <source>
        <dbReference type="ARBA" id="ARBA00006285"/>
    </source>
</evidence>
<gene>
    <name evidence="11" type="ORF">GPL32_09365</name>
</gene>
<dbReference type="InterPro" id="IPR017853">
    <property type="entry name" value="GH"/>
</dbReference>
<dbReference type="Pfam" id="PF02838">
    <property type="entry name" value="Glyco_hydro_20b"/>
    <property type="match status" value="1"/>
</dbReference>
<proteinExistence type="inferred from homology"/>
<feature type="active site" description="Proton donor" evidence="8">
    <location>
        <position position="550"/>
    </location>
</feature>
<feature type="chain" id="PRO_5028944260" description="beta-N-acetylhexosaminidase" evidence="9">
    <location>
        <begin position="26"/>
        <end position="898"/>
    </location>
</feature>
<evidence type="ECO:0000313" key="12">
    <source>
        <dbReference type="Proteomes" id="UP000480312"/>
    </source>
</evidence>
<dbReference type="Gene3D" id="3.20.20.80">
    <property type="entry name" value="Glycosidases"/>
    <property type="match status" value="1"/>
</dbReference>
<dbReference type="InterPro" id="IPR015883">
    <property type="entry name" value="Glyco_hydro_20_cat"/>
</dbReference>
<evidence type="ECO:0000256" key="7">
    <source>
        <dbReference type="ARBA" id="ARBA00033000"/>
    </source>
</evidence>
<feature type="domain" description="Chitobiase/beta-hexosaminidases N-terminal" evidence="10">
    <location>
        <begin position="41"/>
        <end position="202"/>
    </location>
</feature>
<dbReference type="EMBL" id="JAAEHK010000010">
    <property type="protein sequence ID" value="NDL70710.1"/>
    <property type="molecule type" value="Genomic_DNA"/>
</dbReference>
<dbReference type="GO" id="GO:0030247">
    <property type="term" value="F:polysaccharide binding"/>
    <property type="evidence" value="ECO:0007669"/>
    <property type="project" value="InterPro"/>
</dbReference>
<evidence type="ECO:0000256" key="5">
    <source>
        <dbReference type="ARBA" id="ARBA00023295"/>
    </source>
</evidence>
<dbReference type="InterPro" id="IPR004866">
    <property type="entry name" value="CHB/HEX_N_dom"/>
</dbReference>
<accession>A0A7C9P3E8</accession>
<dbReference type="InterPro" id="IPR004867">
    <property type="entry name" value="CHB_C_dom"/>
</dbReference>
<evidence type="ECO:0000256" key="6">
    <source>
        <dbReference type="ARBA" id="ARBA00030512"/>
    </source>
</evidence>
<dbReference type="InterPro" id="IPR012291">
    <property type="entry name" value="CBM2_carb-bd_dom_sf"/>
</dbReference>
<dbReference type="InterPro" id="IPR013783">
    <property type="entry name" value="Ig-like_fold"/>
</dbReference>
<evidence type="ECO:0000313" key="11">
    <source>
        <dbReference type="EMBL" id="NDL70710.1"/>
    </source>
</evidence>
<dbReference type="GO" id="GO:0005975">
    <property type="term" value="P:carbohydrate metabolic process"/>
    <property type="evidence" value="ECO:0007669"/>
    <property type="project" value="InterPro"/>
</dbReference>
<dbReference type="GO" id="GO:0030203">
    <property type="term" value="P:glycosaminoglycan metabolic process"/>
    <property type="evidence" value="ECO:0007669"/>
    <property type="project" value="TreeGrafter"/>
</dbReference>
<protein>
    <recommendedName>
        <fullName evidence="3">beta-N-acetylhexosaminidase</fullName>
        <ecNumber evidence="3">3.2.1.52</ecNumber>
    </recommendedName>
    <alternativeName>
        <fullName evidence="6">Beta-N-acetylhexosaminidase</fullName>
    </alternativeName>
    <alternativeName>
        <fullName evidence="7">N-acetyl-beta-glucosaminidase</fullName>
    </alternativeName>
</protein>
<reference evidence="11 12" key="1">
    <citation type="submission" date="2020-01" db="EMBL/GenBank/DDBJ databases">
        <title>Whole genome sequencing of Halomonas alkaliphila strain LS44.</title>
        <authorList>
            <person name="Kumar S."/>
            <person name="Paul D."/>
            <person name="Shouche Y."/>
            <person name="Suryavanshi M.V."/>
        </authorList>
    </citation>
    <scope>NUCLEOTIDE SEQUENCE [LARGE SCALE GENOMIC DNA]</scope>
    <source>
        <strain evidence="11 12">LS44</strain>
    </source>
</reference>
<dbReference type="InterPro" id="IPR025705">
    <property type="entry name" value="Beta_hexosaminidase_sua/sub"/>
</dbReference>
<dbReference type="InterPro" id="IPR008965">
    <property type="entry name" value="CBM2/CBM3_carb-bd_dom_sf"/>
</dbReference>
<evidence type="ECO:0000256" key="9">
    <source>
        <dbReference type="SAM" id="SignalP"/>
    </source>
</evidence>
<dbReference type="Proteomes" id="UP000480312">
    <property type="component" value="Unassembled WGS sequence"/>
</dbReference>
<dbReference type="SMART" id="SM01081">
    <property type="entry name" value="CHB_HEX"/>
    <property type="match status" value="1"/>
</dbReference>
<dbReference type="SUPFAM" id="SSF81296">
    <property type="entry name" value="E set domains"/>
    <property type="match status" value="1"/>
</dbReference>
<dbReference type="OrthoDB" id="9763537at2"/>
<dbReference type="InterPro" id="IPR014756">
    <property type="entry name" value="Ig_E-set"/>
</dbReference>
<evidence type="ECO:0000256" key="8">
    <source>
        <dbReference type="PIRSR" id="PIRSR625705-1"/>
    </source>
</evidence>
<comment type="catalytic activity">
    <reaction evidence="1">
        <text>Hydrolysis of terminal non-reducing N-acetyl-D-hexosamine residues in N-acetyl-beta-D-hexosaminides.</text>
        <dbReference type="EC" id="3.2.1.52"/>
    </reaction>
</comment>
<dbReference type="Gene3D" id="3.30.379.10">
    <property type="entry name" value="Chitobiase/beta-hexosaminidase domain 2-like"/>
    <property type="match status" value="1"/>
</dbReference>
<sequence>MTTSTMKVLTALAVGIAINSAAVQASEATQLGASSAQDLAQRLDVQYTITANQPQAHDIDCQKLGADYAACFTATILLTNTSDEAIEASDWGLYFSSIRRLLQMDHPGLALTRITGDLHRLEPNDAFTGLGAGESLEIPIVGEYWQLFMTDVMPNWYLAVGDETAVIDNTRDEVLTNFVDEPEGELLMRTPEDRNVVMTAETRFERNAAATALAADALRGAILPTPRSSRLGEATLDLSEGVSLVMPMLSEASLTALGERFERLDIPVSQGENGLLIRARLVSDSDALDDALARKGGYRLQLDESGADILAFDAAGAFYAVQSLIAATDETGLVPAMDVDDAPRYDYRGFMLDVARNFKDKASVLRLLDQMATYKLNRFHFHLTDDEGWRLEIPGLAELTEVGSKRCHDLTETRCLLPQLGSGPAADTSGSGFYTREDYIDIVRYAEARHIQVVPEIDMPAHARAAVVAMEARHHRLLEEGDSVAANEYRLIDPEDTSNTLSVQLYDRRSYLNPCLESTHRFVDKVMGEVVSMHQEAGQELANWHFGGDEAKNILLGNGFQDIDAEEAVDWRGTIDQRDQHHPWEASPICQQKIASGEVASVEELPSRFAIQVSQLADTYGIARMSAWQDGLKHVESAAEFATPQVAVNFWDPLFWGGSQSVAEWQSRGYEVILSSPDYLYFDMPYEVNPHERGYYWATRFTDTRKVFSFAPDNLAQNAETSVDRDGDTFRAESVEGWQGARGISAQAWGETVRSEAQMEYMTFPRLLALAERAWHRAEWELDYRPGQAFVGGETSFVDHETLTEDWQRFANLLGQRVLPRLDRDGIAYRLPLPGARIEAGRLEANVALPGVTIEYSLDDGASWLVYQDNAQPEVENTVLLRSISANGQRQSRVVTLN</sequence>
<dbReference type="PANTHER" id="PTHR22600:SF57">
    <property type="entry name" value="BETA-N-ACETYLHEXOSAMINIDASE"/>
    <property type="match status" value="1"/>
</dbReference>
<dbReference type="InterPro" id="IPR015882">
    <property type="entry name" value="HEX_bac_N"/>
</dbReference>
<dbReference type="PRINTS" id="PR00738">
    <property type="entry name" value="GLHYDRLASE20"/>
</dbReference>
<keyword evidence="9" id="KW-0732">Signal</keyword>
<evidence type="ECO:0000256" key="1">
    <source>
        <dbReference type="ARBA" id="ARBA00001231"/>
    </source>
</evidence>
<organism evidence="11 12">
    <name type="scientific">Vreelandella alkaliphila</name>
    <dbReference type="NCBI Taxonomy" id="272774"/>
    <lineage>
        <taxon>Bacteria</taxon>
        <taxon>Pseudomonadati</taxon>
        <taxon>Pseudomonadota</taxon>
        <taxon>Gammaproteobacteria</taxon>
        <taxon>Oceanospirillales</taxon>
        <taxon>Halomonadaceae</taxon>
        <taxon>Vreelandella</taxon>
    </lineage>
</organism>